<dbReference type="AlphaFoldDB" id="A0A174E5Q2"/>
<dbReference type="PANTHER" id="PTHR12215:SF10">
    <property type="entry name" value="L-AMINOADIPATE-SEMIALDEHYDE DEHYDROGENASE-PHOSPHOPANTETHEINYL TRANSFERASE"/>
    <property type="match status" value="1"/>
</dbReference>
<dbReference type="SUPFAM" id="SSF56214">
    <property type="entry name" value="4'-phosphopantetheinyl transferase"/>
    <property type="match status" value="2"/>
</dbReference>
<dbReference type="EC" id="2.7.8.-" evidence="4"/>
<gene>
    <name evidence="4" type="primary">psf-1</name>
    <name evidence="4" type="ORF">ERS852470_01975</name>
</gene>
<dbReference type="Pfam" id="PF01648">
    <property type="entry name" value="ACPS"/>
    <property type="match status" value="1"/>
</dbReference>
<dbReference type="GO" id="GO:0008897">
    <property type="term" value="F:holo-[acyl-carrier-protein] synthase activity"/>
    <property type="evidence" value="ECO:0007669"/>
    <property type="project" value="InterPro"/>
</dbReference>
<reference evidence="4 5" key="1">
    <citation type="submission" date="2015-09" db="EMBL/GenBank/DDBJ databases">
        <authorList>
            <consortium name="Pathogen Informatics"/>
        </authorList>
    </citation>
    <scope>NUCLEOTIDE SEQUENCE [LARGE SCALE GENOMIC DNA]</scope>
    <source>
        <strain evidence="4 5">2789STDY5834855</strain>
    </source>
</reference>
<proteinExistence type="inferred from homology"/>
<name>A0A174E5Q2_9CLOT</name>
<dbReference type="GO" id="GO:0019878">
    <property type="term" value="P:lysine biosynthetic process via aminoadipic acid"/>
    <property type="evidence" value="ECO:0007669"/>
    <property type="project" value="TreeGrafter"/>
</dbReference>
<dbReference type="InterPro" id="IPR037143">
    <property type="entry name" value="4-PPantetheinyl_Trfase_dom_sf"/>
</dbReference>
<organism evidence="4 5">
    <name type="scientific">Clostridium disporicum</name>
    <dbReference type="NCBI Taxonomy" id="84024"/>
    <lineage>
        <taxon>Bacteria</taxon>
        <taxon>Bacillati</taxon>
        <taxon>Bacillota</taxon>
        <taxon>Clostridia</taxon>
        <taxon>Eubacteriales</taxon>
        <taxon>Clostridiaceae</taxon>
        <taxon>Clostridium</taxon>
    </lineage>
</organism>
<dbReference type="GO" id="GO:0005829">
    <property type="term" value="C:cytosol"/>
    <property type="evidence" value="ECO:0007669"/>
    <property type="project" value="TreeGrafter"/>
</dbReference>
<dbReference type="GO" id="GO:0000287">
    <property type="term" value="F:magnesium ion binding"/>
    <property type="evidence" value="ECO:0007669"/>
    <property type="project" value="InterPro"/>
</dbReference>
<evidence type="ECO:0000313" key="5">
    <source>
        <dbReference type="Proteomes" id="UP000095558"/>
    </source>
</evidence>
<dbReference type="Proteomes" id="UP000095558">
    <property type="component" value="Unassembled WGS sequence"/>
</dbReference>
<evidence type="ECO:0000313" key="4">
    <source>
        <dbReference type="EMBL" id="CUO31350.1"/>
    </source>
</evidence>
<accession>A0A174E5Q2</accession>
<dbReference type="OrthoDB" id="9808281at2"/>
<evidence type="ECO:0000256" key="1">
    <source>
        <dbReference type="ARBA" id="ARBA00010990"/>
    </source>
</evidence>
<protein>
    <submittedName>
        <fullName evidence="4">4'-phosphopantetheinyl transferase</fullName>
        <ecNumber evidence="4">2.7.8.-</ecNumber>
    </submittedName>
</protein>
<evidence type="ECO:0000259" key="3">
    <source>
        <dbReference type="Pfam" id="PF01648"/>
    </source>
</evidence>
<dbReference type="PANTHER" id="PTHR12215">
    <property type="entry name" value="PHOSPHOPANTETHEINE TRANSFERASE"/>
    <property type="match status" value="1"/>
</dbReference>
<dbReference type="EMBL" id="CYZV01000020">
    <property type="protein sequence ID" value="CUO31350.1"/>
    <property type="molecule type" value="Genomic_DNA"/>
</dbReference>
<evidence type="ECO:0000256" key="2">
    <source>
        <dbReference type="ARBA" id="ARBA00022679"/>
    </source>
</evidence>
<dbReference type="Gene3D" id="3.90.470.20">
    <property type="entry name" value="4'-phosphopantetheinyl transferase domain"/>
    <property type="match status" value="2"/>
</dbReference>
<comment type="similarity">
    <text evidence="1">Belongs to the P-Pant transferase superfamily. Gsp/Sfp/HetI/AcpT family.</text>
</comment>
<keyword evidence="2 4" id="KW-0808">Transferase</keyword>
<feature type="domain" description="4'-phosphopantetheinyl transferase" evidence="3">
    <location>
        <begin position="82"/>
        <end position="160"/>
    </location>
</feature>
<sequence>MYLHKVVNLDKNLSKVQKNKELHKAAFNLLEENLIKEFRLKKEDLKYMIGLNGKPCLKKGSPFFSISHCDNIVVCIISERNVGIDIEDIKEANKFIVNKALTQKEKIQLSSLNIDRNEYFFRIWTLKEALLKNIGHGLSYGIKNIEFDIKDDIDCNLNGFRFKQEKVSIRDKEYIISIGIC</sequence>
<dbReference type="InterPro" id="IPR050559">
    <property type="entry name" value="P-Pant_transferase_sf"/>
</dbReference>
<dbReference type="InterPro" id="IPR008278">
    <property type="entry name" value="4-PPantetheinyl_Trfase_dom"/>
</dbReference>